<dbReference type="PANTHER" id="PTHR48066:SF1">
    <property type="entry name" value="CARNOSINE SYNTHASE 1"/>
    <property type="match status" value="1"/>
</dbReference>
<dbReference type="EMBL" id="JAIWYP010000005">
    <property type="protein sequence ID" value="KAH3823485.1"/>
    <property type="molecule type" value="Genomic_DNA"/>
</dbReference>
<sequence>MVDPDPNHSNKELAHVFIHYDDKGDHANDRHHAAEIVNLLKQRDLQVDGCLTFWEDAVPLVAMVREILGTRGRVSAIVMLLWGLNLIRTAR</sequence>
<name>A0A9D4GXI5_DREPO</name>
<dbReference type="GO" id="GO:0016887">
    <property type="term" value="F:ATP hydrolysis activity"/>
    <property type="evidence" value="ECO:0007669"/>
    <property type="project" value="InterPro"/>
</dbReference>
<dbReference type="Proteomes" id="UP000828390">
    <property type="component" value="Unassembled WGS sequence"/>
</dbReference>
<dbReference type="GO" id="GO:0047730">
    <property type="term" value="F:carnosine synthase activity"/>
    <property type="evidence" value="ECO:0007669"/>
    <property type="project" value="InterPro"/>
</dbReference>
<dbReference type="AlphaFoldDB" id="A0A9D4GXI5"/>
<comment type="caution">
    <text evidence="1">The sequence shown here is derived from an EMBL/GenBank/DDBJ whole genome shotgun (WGS) entry which is preliminary data.</text>
</comment>
<reference evidence="1" key="1">
    <citation type="journal article" date="2019" name="bioRxiv">
        <title>The Genome of the Zebra Mussel, Dreissena polymorpha: A Resource for Invasive Species Research.</title>
        <authorList>
            <person name="McCartney M.A."/>
            <person name="Auch B."/>
            <person name="Kono T."/>
            <person name="Mallez S."/>
            <person name="Zhang Y."/>
            <person name="Obille A."/>
            <person name="Becker A."/>
            <person name="Abrahante J.E."/>
            <person name="Garbe J."/>
            <person name="Badalamenti J.P."/>
            <person name="Herman A."/>
            <person name="Mangelson H."/>
            <person name="Liachko I."/>
            <person name="Sullivan S."/>
            <person name="Sone E.D."/>
            <person name="Koren S."/>
            <person name="Silverstein K.A.T."/>
            <person name="Beckman K.B."/>
            <person name="Gohl D.M."/>
        </authorList>
    </citation>
    <scope>NUCLEOTIDE SEQUENCE</scope>
    <source>
        <strain evidence="1">Duluth1</strain>
        <tissue evidence="1">Whole animal</tissue>
    </source>
</reference>
<reference evidence="1" key="2">
    <citation type="submission" date="2020-11" db="EMBL/GenBank/DDBJ databases">
        <authorList>
            <person name="McCartney M.A."/>
            <person name="Auch B."/>
            <person name="Kono T."/>
            <person name="Mallez S."/>
            <person name="Becker A."/>
            <person name="Gohl D.M."/>
            <person name="Silverstein K.A.T."/>
            <person name="Koren S."/>
            <person name="Bechman K.B."/>
            <person name="Herman A."/>
            <person name="Abrahante J.E."/>
            <person name="Garbe J."/>
        </authorList>
    </citation>
    <scope>NUCLEOTIDE SEQUENCE</scope>
    <source>
        <strain evidence="1">Duluth1</strain>
        <tissue evidence="1">Whole animal</tissue>
    </source>
</reference>
<protein>
    <submittedName>
        <fullName evidence="1">Uncharacterized protein</fullName>
    </submittedName>
</protein>
<dbReference type="Gene3D" id="3.40.50.20">
    <property type="match status" value="1"/>
</dbReference>
<dbReference type="InterPro" id="IPR031046">
    <property type="entry name" value="CARNS1"/>
</dbReference>
<accession>A0A9D4GXI5</accession>
<gene>
    <name evidence="1" type="ORF">DPMN_125289</name>
</gene>
<evidence type="ECO:0000313" key="1">
    <source>
        <dbReference type="EMBL" id="KAH3823485.1"/>
    </source>
</evidence>
<keyword evidence="2" id="KW-1185">Reference proteome</keyword>
<dbReference type="PANTHER" id="PTHR48066">
    <property type="entry name" value="CARNOSINE SYNTHASE 1"/>
    <property type="match status" value="1"/>
</dbReference>
<evidence type="ECO:0000313" key="2">
    <source>
        <dbReference type="Proteomes" id="UP000828390"/>
    </source>
</evidence>
<dbReference type="GO" id="GO:0035499">
    <property type="term" value="P:carnosine biosynthetic process"/>
    <property type="evidence" value="ECO:0007669"/>
    <property type="project" value="InterPro"/>
</dbReference>
<organism evidence="1 2">
    <name type="scientific">Dreissena polymorpha</name>
    <name type="common">Zebra mussel</name>
    <name type="synonym">Mytilus polymorpha</name>
    <dbReference type="NCBI Taxonomy" id="45954"/>
    <lineage>
        <taxon>Eukaryota</taxon>
        <taxon>Metazoa</taxon>
        <taxon>Spiralia</taxon>
        <taxon>Lophotrochozoa</taxon>
        <taxon>Mollusca</taxon>
        <taxon>Bivalvia</taxon>
        <taxon>Autobranchia</taxon>
        <taxon>Heteroconchia</taxon>
        <taxon>Euheterodonta</taxon>
        <taxon>Imparidentia</taxon>
        <taxon>Neoheterodontei</taxon>
        <taxon>Myida</taxon>
        <taxon>Dreissenoidea</taxon>
        <taxon>Dreissenidae</taxon>
        <taxon>Dreissena</taxon>
    </lineage>
</organism>
<proteinExistence type="predicted"/>